<dbReference type="GO" id="GO:0140359">
    <property type="term" value="F:ABC-type transporter activity"/>
    <property type="evidence" value="ECO:0007669"/>
    <property type="project" value="InterPro"/>
</dbReference>
<feature type="transmembrane region" description="Helical" evidence="11">
    <location>
        <begin position="703"/>
        <end position="723"/>
    </location>
</feature>
<keyword evidence="9 11" id="KW-0472">Membrane</keyword>
<gene>
    <name evidence="13" type="ORF">HRI_001873000</name>
</gene>
<feature type="domain" description="ABC transporter" evidence="12">
    <location>
        <begin position="867"/>
        <end position="1119"/>
    </location>
</feature>
<evidence type="ECO:0000256" key="7">
    <source>
        <dbReference type="ARBA" id="ARBA00022840"/>
    </source>
</evidence>
<organism evidence="13 14">
    <name type="scientific">Hibiscus trionum</name>
    <name type="common">Flower of an hour</name>
    <dbReference type="NCBI Taxonomy" id="183268"/>
    <lineage>
        <taxon>Eukaryota</taxon>
        <taxon>Viridiplantae</taxon>
        <taxon>Streptophyta</taxon>
        <taxon>Embryophyta</taxon>
        <taxon>Tracheophyta</taxon>
        <taxon>Spermatophyta</taxon>
        <taxon>Magnoliopsida</taxon>
        <taxon>eudicotyledons</taxon>
        <taxon>Gunneridae</taxon>
        <taxon>Pentapetalae</taxon>
        <taxon>rosids</taxon>
        <taxon>malvids</taxon>
        <taxon>Malvales</taxon>
        <taxon>Malvaceae</taxon>
        <taxon>Malvoideae</taxon>
        <taxon>Hibiscus</taxon>
    </lineage>
</organism>
<reference evidence="13" key="1">
    <citation type="submission" date="2023-05" db="EMBL/GenBank/DDBJ databases">
        <title>Genome and transcriptome analyses reveal genes involved in the formation of fine ridges on petal epidermal cells in Hibiscus trionum.</title>
        <authorList>
            <person name="Koshimizu S."/>
            <person name="Masuda S."/>
            <person name="Ishii T."/>
            <person name="Shirasu K."/>
            <person name="Hoshino A."/>
            <person name="Arita M."/>
        </authorList>
    </citation>
    <scope>NUCLEOTIDE SEQUENCE</scope>
    <source>
        <strain evidence="13">Hamamatsu line</strain>
    </source>
</reference>
<feature type="region of interest" description="Disordered" evidence="10">
    <location>
        <begin position="798"/>
        <end position="841"/>
    </location>
</feature>
<dbReference type="PANTHER" id="PTHR48040">
    <property type="entry name" value="PLEIOTROPIC DRUG RESISTANCE PROTEIN 1-LIKE ISOFORM X1"/>
    <property type="match status" value="1"/>
</dbReference>
<comment type="caution">
    <text evidence="13">The sequence shown here is derived from an EMBL/GenBank/DDBJ whole genome shotgun (WGS) entry which is preliminary data.</text>
</comment>
<dbReference type="SUPFAM" id="SSF52540">
    <property type="entry name" value="P-loop containing nucleoside triphosphate hydrolases"/>
    <property type="match status" value="2"/>
</dbReference>
<dbReference type="GO" id="GO:0005524">
    <property type="term" value="F:ATP binding"/>
    <property type="evidence" value="ECO:0007669"/>
    <property type="project" value="UniProtKB-KW"/>
</dbReference>
<dbReference type="PANTHER" id="PTHR48040:SF20">
    <property type="entry name" value="PLEIOTROPIC DRUG RESISTANCE PROTEIN 1"/>
    <property type="match status" value="1"/>
</dbReference>
<dbReference type="InterPro" id="IPR003439">
    <property type="entry name" value="ABC_transporter-like_ATP-bd"/>
</dbReference>
<keyword evidence="8 11" id="KW-1133">Transmembrane helix</keyword>
<dbReference type="InterPro" id="IPR034001">
    <property type="entry name" value="ABCG_PDR_1"/>
</dbReference>
<feature type="domain" description="ABC transporter" evidence="12">
    <location>
        <begin position="163"/>
        <end position="435"/>
    </location>
</feature>
<evidence type="ECO:0000256" key="9">
    <source>
        <dbReference type="ARBA" id="ARBA00023136"/>
    </source>
</evidence>
<dbReference type="Pfam" id="PF19055">
    <property type="entry name" value="ABC2_membrane_7"/>
    <property type="match status" value="1"/>
</dbReference>
<feature type="transmembrane region" description="Helical" evidence="11">
    <location>
        <begin position="615"/>
        <end position="637"/>
    </location>
</feature>
<comment type="similarity">
    <text evidence="2">Belongs to the ABC transporter superfamily. ABCG family. PDR (TC 3.A.1.205) subfamily.</text>
</comment>
<dbReference type="InterPro" id="IPR027417">
    <property type="entry name" value="P-loop_NTPase"/>
</dbReference>
<dbReference type="FunFam" id="3.40.50.300:FF:000179">
    <property type="entry name" value="ABC transporter G family member 34"/>
    <property type="match status" value="1"/>
</dbReference>
<dbReference type="PROSITE" id="PS50893">
    <property type="entry name" value="ABC_TRANSPORTER_2"/>
    <property type="match status" value="2"/>
</dbReference>
<dbReference type="Proteomes" id="UP001165190">
    <property type="component" value="Unassembled WGS sequence"/>
</dbReference>
<protein>
    <submittedName>
        <fullName evidence="13">Pleiotropic drug resistance 12, ATP-binding cassette G40, PLEIOTROPIC DRUG RESISTANCE 12</fullName>
    </submittedName>
</protein>
<sequence length="1466" mass="165299">MEGGDILKASHSLRAGSVGAGSLRASSSSIWRNSAVDVFSRSSRDEDDEEALKWAALEKLPTVARLRKGILTTSHGHANEVDVYNLGWQERRTILERLLRVAEEDNERFLLKLRNRINTVGIELPTIEVRFENLNVEAEAFVGTNALPSFLNFLTSIFEGLLINMGVLSSRKKKLTILKDVSGIIKPGRMTLLLGPPSSGKTTLLLALAGKLDPALKFSGTVTYNGHTMNEFVPQRTAAYISQHDLHLGEMTVRETLAFSARCQGVGTRYDMLAELSRREKQAHIKPDPDIDVFMKAISTEGQETNVITDYVLKILGLDVCADTMVGNEMLRGISGGQKKRLTTGEMLVGPARALFMDEISTGLDSSTTFQIVNSLKQTVHILDGTAVISLLQPAPETYDLFDDIILLSDGVIVYQGPREHVVSFFESMGFRCPERKGVADFLQEVTSRKDQMQYWVRKDQPYRFITADEFAEAFQSFHVGMKIGDELGTPFEKARSHPAALTTRKYGVGKGELLRACIAREFLLMKRNSFVYIFKCVQLTIMAIIAMTLFLRTEMHKDSVQGGGIYMGALFFGMIFIMFNGMPELSMTITKLPVFYKQRDLLFFPSWTYGLPSWILKIPMTFVEVSIWVFITYYAIGFDPNVERLLRQYLILVLINQMASSLFRCIAATARNMIVANTFGTFSLLVLFALSGFVLARDDIKGWWIWGYWISPLMYGQNGLMVNEFLGHQWRRVLPNSNESLGIQVLQSRSFRQDSNWYWIAIGALIVFVLVFNFCFNLSLTFLNPFEKNRAVISEEPESKDQASGVGGSIQLTNQESSSSGVIRSEIQDTNQRSTSSKSFSMSDVNLGANGKNKKGMILPFEPHSITFDDITYSVDMPQEMKEQGVTEDRLVLLKGLSGAFRPGVLTALMGVSGAGKTTLMDVLAGRKTGGYIDGNITVSGFPKKQETFARVSGYCEQNDIHSPHVTVYESLLYSAWLRLSSEVDAETRKMFIEEVMELVELNPLRHALVGLPGVNGLSTEQRKRLTIAVELVANPSIIFMDEPTSGLDARAAAIVMRTVRNTVDTGRTVVCTIHQPSIDIFEAFDELFLLKRGGEEIYVGPLGHHSQHLIRYFEGIQGVNKIRYGYNPATWMLEVTTSAQELSLGVDFAEIYKNSDLYRRNKALIEDLSKPAPGTKELYFPTQYSQTFLTQCTACLWKQNWSYWRNPPYTAVRFLFTTAIALMFGTLFWDLGKRTKKMQDLANAMGSMYASVLFIGIQNSSSVQPVVGIERTVFYRERAAGMYSAMPYAIAQVLIEIPYIFLQSSVYGIIVYSMIGFEWNAAKFFWYLFFMFFTFLYFTFYGMMAVAVTPNHHIAAIISSAFYGLWNLFSGFIIPRPRMPVWWRWYYWACPVSWTLYGLVVSQFGDINERLEDGNGQTVKEFIRSYYGFRHDFLGVVAAVILVFDVLFGAIFTMAIKTFNFQRR</sequence>
<evidence type="ECO:0000256" key="10">
    <source>
        <dbReference type="SAM" id="MobiDB-lite"/>
    </source>
</evidence>
<dbReference type="Pfam" id="PF08370">
    <property type="entry name" value="PDR_assoc"/>
    <property type="match status" value="1"/>
</dbReference>
<feature type="transmembrane region" description="Helical" evidence="11">
    <location>
        <begin position="758"/>
        <end position="781"/>
    </location>
</feature>
<feature type="transmembrane region" description="Helical" evidence="11">
    <location>
        <begin position="531"/>
        <end position="552"/>
    </location>
</feature>
<dbReference type="GO" id="GO:0016887">
    <property type="term" value="F:ATP hydrolysis activity"/>
    <property type="evidence" value="ECO:0007669"/>
    <property type="project" value="InterPro"/>
</dbReference>
<dbReference type="GO" id="GO:0016020">
    <property type="term" value="C:membrane"/>
    <property type="evidence" value="ECO:0007669"/>
    <property type="project" value="UniProtKB-SubCell"/>
</dbReference>
<evidence type="ECO:0000256" key="3">
    <source>
        <dbReference type="ARBA" id="ARBA00022448"/>
    </source>
</evidence>
<evidence type="ECO:0000256" key="11">
    <source>
        <dbReference type="SAM" id="Phobius"/>
    </source>
</evidence>
<evidence type="ECO:0000256" key="1">
    <source>
        <dbReference type="ARBA" id="ARBA00004141"/>
    </source>
</evidence>
<dbReference type="InterPro" id="IPR034003">
    <property type="entry name" value="ABCG_PDR_2"/>
</dbReference>
<feature type="transmembrane region" description="Helical" evidence="11">
    <location>
        <begin position="1291"/>
        <end position="1314"/>
    </location>
</feature>
<accession>A0A9W7LXZ8</accession>
<keyword evidence="14" id="KW-1185">Reference proteome</keyword>
<keyword evidence="4 11" id="KW-0812">Transmembrane</keyword>
<dbReference type="SMART" id="SM00382">
    <property type="entry name" value="AAA"/>
    <property type="match status" value="2"/>
</dbReference>
<evidence type="ECO:0000313" key="14">
    <source>
        <dbReference type="Proteomes" id="UP001165190"/>
    </source>
</evidence>
<evidence type="ECO:0000256" key="8">
    <source>
        <dbReference type="ARBA" id="ARBA00022989"/>
    </source>
</evidence>
<dbReference type="InterPro" id="IPR029481">
    <property type="entry name" value="ABC_trans_N"/>
</dbReference>
<feature type="transmembrane region" description="Helical" evidence="11">
    <location>
        <begin position="564"/>
        <end position="583"/>
    </location>
</feature>
<dbReference type="Pfam" id="PF00005">
    <property type="entry name" value="ABC_tran"/>
    <property type="match status" value="2"/>
</dbReference>
<feature type="transmembrane region" description="Helical" evidence="11">
    <location>
        <begin position="1356"/>
        <end position="1376"/>
    </location>
</feature>
<feature type="transmembrane region" description="Helical" evidence="11">
    <location>
        <begin position="1326"/>
        <end position="1350"/>
    </location>
</feature>
<dbReference type="OrthoDB" id="66620at2759"/>
<feature type="transmembrane region" description="Helical" evidence="11">
    <location>
        <begin position="1388"/>
        <end position="1407"/>
    </location>
</feature>
<dbReference type="CDD" id="cd03232">
    <property type="entry name" value="ABCG_PDR_domain2"/>
    <property type="match status" value="1"/>
</dbReference>
<evidence type="ECO:0000256" key="6">
    <source>
        <dbReference type="ARBA" id="ARBA00022741"/>
    </source>
</evidence>
<evidence type="ECO:0000259" key="12">
    <source>
        <dbReference type="PROSITE" id="PS50893"/>
    </source>
</evidence>
<evidence type="ECO:0000256" key="4">
    <source>
        <dbReference type="ARBA" id="ARBA00022692"/>
    </source>
</evidence>
<dbReference type="CDD" id="cd03233">
    <property type="entry name" value="ABCG_PDR_domain1"/>
    <property type="match status" value="1"/>
</dbReference>
<feature type="compositionally biased region" description="Polar residues" evidence="10">
    <location>
        <begin position="811"/>
        <end position="841"/>
    </location>
</feature>
<dbReference type="EMBL" id="BSYR01000019">
    <property type="protein sequence ID" value="GMI82037.1"/>
    <property type="molecule type" value="Genomic_DNA"/>
</dbReference>
<keyword evidence="5" id="KW-0677">Repeat</keyword>
<evidence type="ECO:0000313" key="13">
    <source>
        <dbReference type="EMBL" id="GMI82037.1"/>
    </source>
</evidence>
<evidence type="ECO:0000256" key="2">
    <source>
        <dbReference type="ARBA" id="ARBA00006012"/>
    </source>
</evidence>
<dbReference type="FunFam" id="3.40.50.300:FF:000059">
    <property type="entry name" value="ABC transporter G family member 40"/>
    <property type="match status" value="1"/>
</dbReference>
<feature type="transmembrane region" description="Helical" evidence="11">
    <location>
        <begin position="649"/>
        <end position="668"/>
    </location>
</feature>
<dbReference type="Pfam" id="PF14510">
    <property type="entry name" value="ABC_trans_N"/>
    <property type="match status" value="1"/>
</dbReference>
<dbReference type="InterPro" id="IPR043926">
    <property type="entry name" value="ABCG_dom"/>
</dbReference>
<comment type="subcellular location">
    <subcellularLocation>
        <location evidence="1">Membrane</location>
        <topology evidence="1">Multi-pass membrane protein</topology>
    </subcellularLocation>
</comment>
<proteinExistence type="inferred from homology"/>
<name>A0A9W7LXZ8_HIBTR</name>
<keyword evidence="7 13" id="KW-0067">ATP-binding</keyword>
<dbReference type="InterPro" id="IPR003593">
    <property type="entry name" value="AAA+_ATPase"/>
</dbReference>
<feature type="transmembrane region" description="Helical" evidence="11">
    <location>
        <begin position="1213"/>
        <end position="1231"/>
    </location>
</feature>
<keyword evidence="6" id="KW-0547">Nucleotide-binding</keyword>
<keyword evidence="3" id="KW-0813">Transport</keyword>
<dbReference type="Gene3D" id="3.40.50.300">
    <property type="entry name" value="P-loop containing nucleotide triphosphate hydrolases"/>
    <property type="match status" value="2"/>
</dbReference>
<feature type="transmembrane region" description="Helical" evidence="11">
    <location>
        <begin position="1435"/>
        <end position="1458"/>
    </location>
</feature>
<dbReference type="InterPro" id="IPR013581">
    <property type="entry name" value="PDR_assoc"/>
</dbReference>
<evidence type="ECO:0000256" key="5">
    <source>
        <dbReference type="ARBA" id="ARBA00022737"/>
    </source>
</evidence>
<dbReference type="Pfam" id="PF01061">
    <property type="entry name" value="ABC2_membrane"/>
    <property type="match status" value="2"/>
</dbReference>
<feature type="transmembrane region" description="Helical" evidence="11">
    <location>
        <begin position="675"/>
        <end position="697"/>
    </location>
</feature>
<dbReference type="InterPro" id="IPR013525">
    <property type="entry name" value="ABC2_TM"/>
</dbReference>